<feature type="signal peptide" evidence="5">
    <location>
        <begin position="1"/>
        <end position="24"/>
    </location>
</feature>
<dbReference type="PANTHER" id="PTHR30532">
    <property type="entry name" value="IRON III DICITRATE-BINDING PERIPLASMIC PROTEIN"/>
    <property type="match status" value="1"/>
</dbReference>
<keyword evidence="8" id="KW-1185">Reference proteome</keyword>
<dbReference type="FunFam" id="3.40.50.1980:FF:000009">
    <property type="entry name" value="Iron-enterobactin transporter periplasmic binding protein"/>
    <property type="match status" value="1"/>
</dbReference>
<dbReference type="PROSITE" id="PS51257">
    <property type="entry name" value="PROKAR_LIPOPROTEIN"/>
    <property type="match status" value="1"/>
</dbReference>
<dbReference type="Gene3D" id="3.40.50.1980">
    <property type="entry name" value="Nitrogenase molybdenum iron protein domain"/>
    <property type="match status" value="2"/>
</dbReference>
<dbReference type="PROSITE" id="PS50983">
    <property type="entry name" value="FE_B12_PBP"/>
    <property type="match status" value="1"/>
</dbReference>
<organism evidence="7 8">
    <name type="scientific">Protaetiibacter larvae</name>
    <dbReference type="NCBI Taxonomy" id="2592654"/>
    <lineage>
        <taxon>Bacteria</taxon>
        <taxon>Bacillati</taxon>
        <taxon>Actinomycetota</taxon>
        <taxon>Actinomycetes</taxon>
        <taxon>Micrococcales</taxon>
        <taxon>Microbacteriaceae</taxon>
        <taxon>Protaetiibacter</taxon>
    </lineage>
</organism>
<dbReference type="InterPro" id="IPR002491">
    <property type="entry name" value="ABC_transptr_periplasmic_BD"/>
</dbReference>
<gene>
    <name evidence="7" type="primary">fepB</name>
    <name evidence="7" type="ORF">FLP23_11570</name>
</gene>
<dbReference type="Proteomes" id="UP000322159">
    <property type="component" value="Chromosome"/>
</dbReference>
<evidence type="ECO:0000256" key="2">
    <source>
        <dbReference type="ARBA" id="ARBA00008814"/>
    </source>
</evidence>
<protein>
    <submittedName>
        <fullName evidence="7">Fe2+-enterobactin ABC transporter substrate-binding protein</fullName>
    </submittedName>
</protein>
<dbReference type="Pfam" id="PF01497">
    <property type="entry name" value="Peripla_BP_2"/>
    <property type="match status" value="1"/>
</dbReference>
<dbReference type="AlphaFoldDB" id="A0A5C1YCM4"/>
<dbReference type="PANTHER" id="PTHR30532:SF24">
    <property type="entry name" value="FERRIC ENTEROBACTIN-BINDING PERIPLASMIC PROTEIN FEPB"/>
    <property type="match status" value="1"/>
</dbReference>
<proteinExistence type="inferred from homology"/>
<dbReference type="OrthoDB" id="9793175at2"/>
<comment type="similarity">
    <text evidence="2">Belongs to the bacterial solute-binding protein 8 family.</text>
</comment>
<evidence type="ECO:0000313" key="8">
    <source>
        <dbReference type="Proteomes" id="UP000322159"/>
    </source>
</evidence>
<dbReference type="RefSeq" id="WP_149325998.1">
    <property type="nucleotide sequence ID" value="NZ_CP043504.1"/>
</dbReference>
<comment type="subcellular location">
    <subcellularLocation>
        <location evidence="1">Cell envelope</location>
    </subcellularLocation>
</comment>
<dbReference type="KEGG" id="lyk:FLP23_11570"/>
<evidence type="ECO:0000256" key="1">
    <source>
        <dbReference type="ARBA" id="ARBA00004196"/>
    </source>
</evidence>
<dbReference type="SUPFAM" id="SSF53807">
    <property type="entry name" value="Helical backbone' metal receptor"/>
    <property type="match status" value="1"/>
</dbReference>
<name>A0A5C1YCM4_9MICO</name>
<dbReference type="InterPro" id="IPR051313">
    <property type="entry name" value="Bact_iron-sidero_bind"/>
</dbReference>
<dbReference type="GO" id="GO:0030288">
    <property type="term" value="C:outer membrane-bounded periplasmic space"/>
    <property type="evidence" value="ECO:0007669"/>
    <property type="project" value="TreeGrafter"/>
</dbReference>
<dbReference type="EMBL" id="CP043504">
    <property type="protein sequence ID" value="QEO10582.1"/>
    <property type="molecule type" value="Genomic_DNA"/>
</dbReference>
<evidence type="ECO:0000259" key="6">
    <source>
        <dbReference type="PROSITE" id="PS50983"/>
    </source>
</evidence>
<reference evidence="7 8" key="1">
    <citation type="submission" date="2019-09" db="EMBL/GenBank/DDBJ databases">
        <title>Genome sequencing of strain KACC 19322.</title>
        <authorList>
            <person name="Heo J."/>
            <person name="Kim S.-J."/>
            <person name="Kim J.-S."/>
            <person name="Hong S.-B."/>
            <person name="Kwon S.-W."/>
        </authorList>
    </citation>
    <scope>NUCLEOTIDE SEQUENCE [LARGE SCALE GENOMIC DNA]</scope>
    <source>
        <strain evidence="7 8">KACC 19322</strain>
    </source>
</reference>
<keyword evidence="4 5" id="KW-0732">Signal</keyword>
<feature type="domain" description="Fe/B12 periplasmic-binding" evidence="6">
    <location>
        <begin position="59"/>
        <end position="328"/>
    </location>
</feature>
<evidence type="ECO:0000256" key="5">
    <source>
        <dbReference type="SAM" id="SignalP"/>
    </source>
</evidence>
<keyword evidence="3" id="KW-0813">Transport</keyword>
<feature type="chain" id="PRO_5038961142" evidence="5">
    <location>
        <begin position="25"/>
        <end position="328"/>
    </location>
</feature>
<accession>A0A5C1YCM4</accession>
<evidence type="ECO:0000256" key="3">
    <source>
        <dbReference type="ARBA" id="ARBA00022448"/>
    </source>
</evidence>
<dbReference type="GO" id="GO:1901678">
    <property type="term" value="P:iron coordination entity transport"/>
    <property type="evidence" value="ECO:0007669"/>
    <property type="project" value="UniProtKB-ARBA"/>
</dbReference>
<dbReference type="NCBIfam" id="NF008200">
    <property type="entry name" value="PRK10957.1"/>
    <property type="match status" value="1"/>
</dbReference>
<evidence type="ECO:0000256" key="4">
    <source>
        <dbReference type="ARBA" id="ARBA00022729"/>
    </source>
</evidence>
<evidence type="ECO:0000313" key="7">
    <source>
        <dbReference type="EMBL" id="QEO10582.1"/>
    </source>
</evidence>
<sequence length="328" mass="33610">MSRPTLRAALAVALAAGLALSGCAPTTTAPGERAAADESWPRVIEHELGETEIPAKPVRIVSTSLTLTGTLLAIGAPVVASSATSPGGIADDNGFFAQWSDAAADAGVEVLYPDLEFDEEAVIAAEPDLIVVSTTGADSTADQYEALSEIAPTIVLDYGADSWQLLAEKLGEATGLEEQAAQLVESFDAEVARVAGEITVPEGTANAVVFSGAEYDLAFAKPQGAHAQLLTALGFTVEGAPDEFDTSEQPRNDFAFVSLENSAVALTGQTVFLVSGEESDAEALAATPVFANAPAVTSDGIVPLGATSFRIDYYSALGVVAAIEKAFA</sequence>